<dbReference type="Proteomes" id="UP000463224">
    <property type="component" value="Unassembled WGS sequence"/>
</dbReference>
<gene>
    <name evidence="1" type="ORF">GN330_22570</name>
</gene>
<evidence type="ECO:0000313" key="1">
    <source>
        <dbReference type="EMBL" id="MVB00039.1"/>
    </source>
</evidence>
<proteinExistence type="predicted"/>
<name>A0A844QPR7_9HYPH</name>
<reference evidence="1 2" key="1">
    <citation type="submission" date="2019-12" db="EMBL/GenBank/DDBJ databases">
        <title>Nitratireductor arenosus sp. nov., Isolated from sea sand, Jeju island, South Korea.</title>
        <authorList>
            <person name="Kim W."/>
        </authorList>
    </citation>
    <scope>NUCLEOTIDE SEQUENCE [LARGE SCALE GENOMIC DNA]</scope>
    <source>
        <strain evidence="1 2">CAU 1489</strain>
    </source>
</reference>
<sequence length="86" mass="10106">MWQRIKRYFRDSETLFWARFQAVLGVVAGIITYVEPEVLAPLMPAEWFPYFLVVNGILTEYLRRRRASDLNGEPDPKEPDWETGDA</sequence>
<dbReference type="EMBL" id="WPHG01000010">
    <property type="protein sequence ID" value="MVB00039.1"/>
    <property type="molecule type" value="Genomic_DNA"/>
</dbReference>
<organism evidence="1 2">
    <name type="scientific">Nitratireductor arenosus</name>
    <dbReference type="NCBI Taxonomy" id="2682096"/>
    <lineage>
        <taxon>Bacteria</taxon>
        <taxon>Pseudomonadati</taxon>
        <taxon>Pseudomonadota</taxon>
        <taxon>Alphaproteobacteria</taxon>
        <taxon>Hyphomicrobiales</taxon>
        <taxon>Phyllobacteriaceae</taxon>
        <taxon>Nitratireductor</taxon>
    </lineage>
</organism>
<dbReference type="RefSeq" id="WP_156715855.1">
    <property type="nucleotide sequence ID" value="NZ_WPHG01000010.1"/>
</dbReference>
<accession>A0A844QPR7</accession>
<evidence type="ECO:0000313" key="2">
    <source>
        <dbReference type="Proteomes" id="UP000463224"/>
    </source>
</evidence>
<protein>
    <submittedName>
        <fullName evidence="1">Uncharacterized protein</fullName>
    </submittedName>
</protein>
<dbReference type="AlphaFoldDB" id="A0A844QPR7"/>
<keyword evidence="2" id="KW-1185">Reference proteome</keyword>
<comment type="caution">
    <text evidence="1">The sequence shown here is derived from an EMBL/GenBank/DDBJ whole genome shotgun (WGS) entry which is preliminary data.</text>
</comment>